<accession>D9J0S0</accession>
<name>D9J0S0_9CAUD</name>
<dbReference type="RefSeq" id="YP_004301456.1">
    <property type="nucleotide sequence ID" value="NC_015253.1"/>
</dbReference>
<dbReference type="Proteomes" id="UP000000331">
    <property type="component" value="Segment"/>
</dbReference>
<proteinExistence type="predicted"/>
<sequence length="189" mass="21649">MAHSKSRTKGSNYELKLAKALSAWWGYSFHRTPNSGAWSSTHEGTDSQAGDITTPPEAMFPFVVEAKNHEGWTMESYFLTHADPISWWSQVVADAERVKKVPMLISHRNRSKSFVSLPYSKEVEEIASDAKIPWGVTELAYKHKVTDDDQLFRIITLELDTMIATFDPEHFKGSHKTIFEDWYKHLDSL</sequence>
<dbReference type="KEGG" id="vg:10359153"/>
<dbReference type="OrthoDB" id="17454at10239"/>
<dbReference type="GeneID" id="10359153"/>
<dbReference type="Pfam" id="PF24608">
    <property type="entry name" value="PDDEXK_15"/>
    <property type="match status" value="1"/>
</dbReference>
<protein>
    <submittedName>
        <fullName evidence="1">Gp123</fullName>
    </submittedName>
</protein>
<dbReference type="EMBL" id="HM242243">
    <property type="protein sequence ID" value="ADJ53157.1"/>
    <property type="molecule type" value="Genomic_DNA"/>
</dbReference>
<keyword evidence="2" id="KW-1185">Reference proteome</keyword>
<dbReference type="InterPro" id="IPR056931">
    <property type="entry name" value="D14-like"/>
</dbReference>
<organism evidence="1 2">
    <name type="scientific">Brochothrix phage A9</name>
    <dbReference type="NCBI Taxonomy" id="857312"/>
    <lineage>
        <taxon>Viruses</taxon>
        <taxon>Duplodnaviria</taxon>
        <taxon>Heunggongvirae</taxon>
        <taxon>Uroviricota</taxon>
        <taxon>Caudoviricetes</taxon>
        <taxon>Herelleviridae</taxon>
        <taxon>Klumppvirus</taxon>
        <taxon>Klumppvirus A9</taxon>
    </lineage>
</organism>
<reference evidence="1 2" key="1">
    <citation type="journal article" date="2010" name="J. Bacteriol.">
        <title>Brochothrix thermosphacta bacteriophages feature heterogeneous and highly mosaic genomes and utilize unique prophage insertion sites.</title>
        <authorList>
            <person name="Kilcher S."/>
            <person name="Loessner M.J."/>
            <person name="Klumpp J."/>
        </authorList>
    </citation>
    <scope>NUCLEOTIDE SEQUENCE [LARGE SCALE GENOMIC DNA]</scope>
</reference>
<evidence type="ECO:0000313" key="2">
    <source>
        <dbReference type="Proteomes" id="UP000000331"/>
    </source>
</evidence>
<evidence type="ECO:0000313" key="1">
    <source>
        <dbReference type="EMBL" id="ADJ53157.1"/>
    </source>
</evidence>